<dbReference type="PANTHER" id="PTHR48051:SF1">
    <property type="entry name" value="RAS SUPPRESSOR PROTEIN 1"/>
    <property type="match status" value="1"/>
</dbReference>
<name>A0A540LNU2_MALBA</name>
<organism evidence="3 4">
    <name type="scientific">Malus baccata</name>
    <name type="common">Siberian crab apple</name>
    <name type="synonym">Pyrus baccata</name>
    <dbReference type="NCBI Taxonomy" id="106549"/>
    <lineage>
        <taxon>Eukaryota</taxon>
        <taxon>Viridiplantae</taxon>
        <taxon>Streptophyta</taxon>
        <taxon>Embryophyta</taxon>
        <taxon>Tracheophyta</taxon>
        <taxon>Spermatophyta</taxon>
        <taxon>Magnoliopsida</taxon>
        <taxon>eudicotyledons</taxon>
        <taxon>Gunneridae</taxon>
        <taxon>Pentapetalae</taxon>
        <taxon>rosids</taxon>
        <taxon>fabids</taxon>
        <taxon>Rosales</taxon>
        <taxon>Rosaceae</taxon>
        <taxon>Amygdaloideae</taxon>
        <taxon>Maleae</taxon>
        <taxon>Malus</taxon>
    </lineage>
</organism>
<dbReference type="InterPro" id="IPR050216">
    <property type="entry name" value="LRR_domain-containing"/>
</dbReference>
<evidence type="ECO:0000313" key="3">
    <source>
        <dbReference type="EMBL" id="TQD88156.1"/>
    </source>
</evidence>
<protein>
    <submittedName>
        <fullName evidence="3">Uncharacterized protein</fullName>
    </submittedName>
</protein>
<dbReference type="InterPro" id="IPR032675">
    <property type="entry name" value="LRR_dom_sf"/>
</dbReference>
<dbReference type="Pfam" id="PF13855">
    <property type="entry name" value="LRR_8"/>
    <property type="match status" value="1"/>
</dbReference>
<dbReference type="PANTHER" id="PTHR48051">
    <property type="match status" value="1"/>
</dbReference>
<dbReference type="EMBL" id="VIEB01000514">
    <property type="protein sequence ID" value="TQD88156.1"/>
    <property type="molecule type" value="Genomic_DNA"/>
</dbReference>
<evidence type="ECO:0000256" key="2">
    <source>
        <dbReference type="ARBA" id="ARBA00022737"/>
    </source>
</evidence>
<proteinExistence type="predicted"/>
<dbReference type="SUPFAM" id="SSF52058">
    <property type="entry name" value="L domain-like"/>
    <property type="match status" value="1"/>
</dbReference>
<dbReference type="SMART" id="SM00369">
    <property type="entry name" value="LRR_TYP"/>
    <property type="match status" value="3"/>
</dbReference>
<dbReference type="PROSITE" id="PS51450">
    <property type="entry name" value="LRR"/>
    <property type="match status" value="1"/>
</dbReference>
<sequence>MIRQLVWVQRSAAATAAGGGDGVVAHGPQSAVRGCYCRRRSIQRWEGVAKTASARVSSDDSFVVSKPKKAFYLDGIGAGPAVSAIPQIVDSSLRSVSALNSTGGGGVGGQEGEKLSLIKLASLIEVFAKKGTKDVNLRNKLMDQIEWLPDSIGKLSGLVSLDLSENRILVLPTTIGGLSSLTKLDLHSNRIAQLPDTIGDLLSLVSLDLRANDLTALPAKLQQLLFLLSLSLSPLPIYCNHTYPRVFYSEFFFLF</sequence>
<dbReference type="InterPro" id="IPR003591">
    <property type="entry name" value="Leu-rich_rpt_typical-subtyp"/>
</dbReference>
<dbReference type="STRING" id="106549.A0A540LNU2"/>
<gene>
    <name evidence="3" type="ORF">C1H46_026217</name>
</gene>
<dbReference type="GO" id="GO:0005737">
    <property type="term" value="C:cytoplasm"/>
    <property type="evidence" value="ECO:0007669"/>
    <property type="project" value="TreeGrafter"/>
</dbReference>
<accession>A0A540LNU2</accession>
<dbReference type="Gene3D" id="3.80.10.10">
    <property type="entry name" value="Ribonuclease Inhibitor"/>
    <property type="match status" value="1"/>
</dbReference>
<dbReference type="Proteomes" id="UP000315295">
    <property type="component" value="Unassembled WGS sequence"/>
</dbReference>
<comment type="caution">
    <text evidence="3">The sequence shown here is derived from an EMBL/GenBank/DDBJ whole genome shotgun (WGS) entry which is preliminary data.</text>
</comment>
<keyword evidence="1" id="KW-0433">Leucine-rich repeat</keyword>
<dbReference type="InterPro" id="IPR001611">
    <property type="entry name" value="Leu-rich_rpt"/>
</dbReference>
<dbReference type="AlphaFoldDB" id="A0A540LNU2"/>
<keyword evidence="2" id="KW-0677">Repeat</keyword>
<reference evidence="3 4" key="1">
    <citation type="journal article" date="2019" name="G3 (Bethesda)">
        <title>Sequencing of a Wild Apple (Malus baccata) Genome Unravels the Differences Between Cultivated and Wild Apple Species Regarding Disease Resistance and Cold Tolerance.</title>
        <authorList>
            <person name="Chen X."/>
        </authorList>
    </citation>
    <scope>NUCLEOTIDE SEQUENCE [LARGE SCALE GENOMIC DNA]</scope>
    <source>
        <strain evidence="4">cv. Shandingzi</strain>
        <tissue evidence="3">Leaves</tissue>
    </source>
</reference>
<evidence type="ECO:0000313" key="4">
    <source>
        <dbReference type="Proteomes" id="UP000315295"/>
    </source>
</evidence>
<evidence type="ECO:0000256" key="1">
    <source>
        <dbReference type="ARBA" id="ARBA00022614"/>
    </source>
</evidence>
<keyword evidence="4" id="KW-1185">Reference proteome</keyword>